<protein>
    <submittedName>
        <fullName evidence="2">Uncharacterized protein</fullName>
    </submittedName>
</protein>
<name>A0AAV6T268_SOLSE</name>
<comment type="caution">
    <text evidence="2">The sequence shown here is derived from an EMBL/GenBank/DDBJ whole genome shotgun (WGS) entry which is preliminary data.</text>
</comment>
<evidence type="ECO:0000313" key="3">
    <source>
        <dbReference type="Proteomes" id="UP000693946"/>
    </source>
</evidence>
<accession>A0AAV6T268</accession>
<reference evidence="2 3" key="1">
    <citation type="journal article" date="2021" name="Sci. Rep.">
        <title>Chromosome anchoring in Senegalese sole (Solea senegalensis) reveals sex-associated markers and genome rearrangements in flatfish.</title>
        <authorList>
            <person name="Guerrero-Cozar I."/>
            <person name="Gomez-Garrido J."/>
            <person name="Berbel C."/>
            <person name="Martinez-Blanch J.F."/>
            <person name="Alioto T."/>
            <person name="Claros M.G."/>
            <person name="Gagnaire P.A."/>
            <person name="Manchado M."/>
        </authorList>
    </citation>
    <scope>NUCLEOTIDE SEQUENCE [LARGE SCALE GENOMIC DNA]</scope>
    <source>
        <strain evidence="2">Sse05_10M</strain>
    </source>
</reference>
<evidence type="ECO:0000313" key="2">
    <source>
        <dbReference type="EMBL" id="KAG7523515.1"/>
    </source>
</evidence>
<dbReference type="AlphaFoldDB" id="A0AAV6T268"/>
<dbReference type="Proteomes" id="UP000693946">
    <property type="component" value="Linkage Group LG10"/>
</dbReference>
<evidence type="ECO:0000256" key="1">
    <source>
        <dbReference type="SAM" id="MobiDB-lite"/>
    </source>
</evidence>
<feature type="region of interest" description="Disordered" evidence="1">
    <location>
        <begin position="56"/>
        <end position="165"/>
    </location>
</feature>
<proteinExistence type="predicted"/>
<organism evidence="2 3">
    <name type="scientific">Solea senegalensis</name>
    <name type="common">Senegalese sole</name>
    <dbReference type="NCBI Taxonomy" id="28829"/>
    <lineage>
        <taxon>Eukaryota</taxon>
        <taxon>Metazoa</taxon>
        <taxon>Chordata</taxon>
        <taxon>Craniata</taxon>
        <taxon>Vertebrata</taxon>
        <taxon>Euteleostomi</taxon>
        <taxon>Actinopterygii</taxon>
        <taxon>Neopterygii</taxon>
        <taxon>Teleostei</taxon>
        <taxon>Neoteleostei</taxon>
        <taxon>Acanthomorphata</taxon>
        <taxon>Carangaria</taxon>
        <taxon>Pleuronectiformes</taxon>
        <taxon>Pleuronectoidei</taxon>
        <taxon>Soleidae</taxon>
        <taxon>Solea</taxon>
    </lineage>
</organism>
<dbReference type="EMBL" id="JAGKHQ010000002">
    <property type="protein sequence ID" value="KAG7523515.1"/>
    <property type="molecule type" value="Genomic_DNA"/>
</dbReference>
<keyword evidence="3" id="KW-1185">Reference proteome</keyword>
<feature type="compositionally biased region" description="Basic and acidic residues" evidence="1">
    <location>
        <begin position="134"/>
        <end position="165"/>
    </location>
</feature>
<sequence>MPGPVSVDSLSVSCFTPLPFNCVSPGTVTTLLETEEEAGEEEEEWREGLIKIALQRSSRSSTAAERRCSVFASTAETKTDTRTTRRSSAQSTRTPRPRGDAEGTAGDRVLSDGKWASGLSGSAAVEPGLSARAGRGEVMFRFRYKSSEKMGTRQDEEADSYRRRE</sequence>
<gene>
    <name evidence="2" type="ORF">JOB18_048926</name>
</gene>